<reference evidence="9" key="2">
    <citation type="submission" date="2020-09" db="EMBL/GenBank/DDBJ databases">
        <authorList>
            <person name="Sun Q."/>
            <person name="Ohkuma M."/>
        </authorList>
    </citation>
    <scope>NUCLEOTIDE SEQUENCE</scope>
    <source>
        <strain evidence="9">JCM 3091</strain>
    </source>
</reference>
<dbReference type="Proteomes" id="UP000662200">
    <property type="component" value="Unassembled WGS sequence"/>
</dbReference>
<evidence type="ECO:0000256" key="3">
    <source>
        <dbReference type="ARBA" id="ARBA00012515"/>
    </source>
</evidence>
<dbReference type="Pfam" id="PF01791">
    <property type="entry name" value="DeoC"/>
    <property type="match status" value="1"/>
</dbReference>
<name>A0A8J3BQG7_9ACTN</name>
<evidence type="ECO:0000256" key="4">
    <source>
        <dbReference type="ARBA" id="ARBA00023239"/>
    </source>
</evidence>
<dbReference type="InterPro" id="IPR013785">
    <property type="entry name" value="Aldolase_TIM"/>
</dbReference>
<dbReference type="CDD" id="cd00959">
    <property type="entry name" value="DeoC"/>
    <property type="match status" value="1"/>
</dbReference>
<dbReference type="PANTHER" id="PTHR10889">
    <property type="entry name" value="DEOXYRIBOSE-PHOSPHATE ALDOLASE"/>
    <property type="match status" value="1"/>
</dbReference>
<evidence type="ECO:0000256" key="2">
    <source>
        <dbReference type="ARBA" id="ARBA00009473"/>
    </source>
</evidence>
<organism evidence="9 10">
    <name type="scientific">Pilimelia terevasa</name>
    <dbReference type="NCBI Taxonomy" id="53372"/>
    <lineage>
        <taxon>Bacteria</taxon>
        <taxon>Bacillati</taxon>
        <taxon>Actinomycetota</taxon>
        <taxon>Actinomycetes</taxon>
        <taxon>Micromonosporales</taxon>
        <taxon>Micromonosporaceae</taxon>
        <taxon>Pilimelia</taxon>
    </lineage>
</organism>
<dbReference type="Gene3D" id="3.20.20.70">
    <property type="entry name" value="Aldolase class I"/>
    <property type="match status" value="1"/>
</dbReference>
<dbReference type="GO" id="GO:0005737">
    <property type="term" value="C:cytoplasm"/>
    <property type="evidence" value="ECO:0007669"/>
    <property type="project" value="InterPro"/>
</dbReference>
<dbReference type="InterPro" id="IPR011343">
    <property type="entry name" value="DeoC"/>
</dbReference>
<comment type="caution">
    <text evidence="9">The sequence shown here is derived from an EMBL/GenBank/DDBJ whole genome shotgun (WGS) entry which is preliminary data.</text>
</comment>
<dbReference type="FunFam" id="3.20.20.70:FF:000106">
    <property type="entry name" value="Deoxyribose-phosphate aldolase"/>
    <property type="match status" value="1"/>
</dbReference>
<dbReference type="InterPro" id="IPR002915">
    <property type="entry name" value="DeoC/FbaB/LacD_aldolase"/>
</dbReference>
<dbReference type="GO" id="GO:0009264">
    <property type="term" value="P:deoxyribonucleotide catabolic process"/>
    <property type="evidence" value="ECO:0007669"/>
    <property type="project" value="UniProtKB-UniRule"/>
</dbReference>
<evidence type="ECO:0000256" key="1">
    <source>
        <dbReference type="ARBA" id="ARBA00004816"/>
    </source>
</evidence>
<dbReference type="GO" id="GO:0004139">
    <property type="term" value="F:deoxyribose-phosphate aldolase activity"/>
    <property type="evidence" value="ECO:0007669"/>
    <property type="project" value="UniProtKB-UniRule"/>
</dbReference>
<comment type="pathway">
    <text evidence="1">Carbohydrate degradation; 2-deoxy-D-ribose 1-phosphate degradation; D-glyceraldehyde 3-phosphate and acetaldehyde from 2-deoxy-alpha-D-ribose 1-phosphate: step 2/2.</text>
</comment>
<dbReference type="AlphaFoldDB" id="A0A8J3BQG7"/>
<comment type="catalytic activity">
    <reaction evidence="6">
        <text>2-deoxy-D-ribose 5-phosphate = D-glyceraldehyde 3-phosphate + acetaldehyde</text>
        <dbReference type="Rhea" id="RHEA:12821"/>
        <dbReference type="ChEBI" id="CHEBI:15343"/>
        <dbReference type="ChEBI" id="CHEBI:59776"/>
        <dbReference type="ChEBI" id="CHEBI:62877"/>
        <dbReference type="EC" id="4.1.2.4"/>
    </reaction>
</comment>
<dbReference type="SMART" id="SM01133">
    <property type="entry name" value="DeoC"/>
    <property type="match status" value="1"/>
</dbReference>
<dbReference type="EMBL" id="BMQC01000007">
    <property type="protein sequence ID" value="GGK30876.1"/>
    <property type="molecule type" value="Genomic_DNA"/>
</dbReference>
<evidence type="ECO:0000256" key="7">
    <source>
        <dbReference type="NCBIfam" id="TIGR00126"/>
    </source>
</evidence>
<gene>
    <name evidence="9" type="ORF">GCM10010124_24630</name>
</gene>
<evidence type="ECO:0000313" key="10">
    <source>
        <dbReference type="Proteomes" id="UP000662200"/>
    </source>
</evidence>
<keyword evidence="10" id="KW-1185">Reference proteome</keyword>
<evidence type="ECO:0000256" key="6">
    <source>
        <dbReference type="ARBA" id="ARBA00048791"/>
    </source>
</evidence>
<accession>A0A8J3BQG7</accession>
<evidence type="ECO:0000256" key="8">
    <source>
        <dbReference type="SAM" id="MobiDB-lite"/>
    </source>
</evidence>
<protein>
    <recommendedName>
        <fullName evidence="3 7">Deoxyribose-phosphate aldolase</fullName>
        <ecNumber evidence="3 7">4.1.2.4</ecNumber>
    </recommendedName>
</protein>
<dbReference type="EC" id="4.1.2.4" evidence="3 7"/>
<evidence type="ECO:0000256" key="5">
    <source>
        <dbReference type="ARBA" id="ARBA00023270"/>
    </source>
</evidence>
<proteinExistence type="inferred from homology"/>
<feature type="region of interest" description="Disordered" evidence="8">
    <location>
        <begin position="1"/>
        <end position="40"/>
    </location>
</feature>
<dbReference type="SUPFAM" id="SSF51569">
    <property type="entry name" value="Aldolase"/>
    <property type="match status" value="1"/>
</dbReference>
<dbReference type="RefSeq" id="WP_189114398.1">
    <property type="nucleotide sequence ID" value="NZ_BMQC01000007.1"/>
</dbReference>
<reference evidence="9" key="1">
    <citation type="journal article" date="2014" name="Int. J. Syst. Evol. Microbiol.">
        <title>Complete genome sequence of Corynebacterium casei LMG S-19264T (=DSM 44701T), isolated from a smear-ripened cheese.</title>
        <authorList>
            <consortium name="US DOE Joint Genome Institute (JGI-PGF)"/>
            <person name="Walter F."/>
            <person name="Albersmeier A."/>
            <person name="Kalinowski J."/>
            <person name="Ruckert C."/>
        </authorList>
    </citation>
    <scope>NUCLEOTIDE SEQUENCE</scope>
    <source>
        <strain evidence="9">JCM 3091</strain>
    </source>
</reference>
<keyword evidence="4" id="KW-0456">Lyase</keyword>
<dbReference type="PANTHER" id="PTHR10889:SF3">
    <property type="entry name" value="DEOXYRIBOSE-PHOSPHATE ALDOLASE"/>
    <property type="match status" value="1"/>
</dbReference>
<feature type="compositionally biased region" description="Gly residues" evidence="8">
    <location>
        <begin position="11"/>
        <end position="35"/>
    </location>
</feature>
<comment type="similarity">
    <text evidence="2">Belongs to the DeoC/FbaB aldolase family. DeoC type 2 subfamily.</text>
</comment>
<evidence type="ECO:0000313" key="9">
    <source>
        <dbReference type="EMBL" id="GGK30876.1"/>
    </source>
</evidence>
<sequence length="345" mass="35628">MVATQSADGAGPVGGDGPTGDAGPVGRGRPVGGDGPVLADVGRTDRALRGFLHGLPGVDEVGAARRTAQLATRSVKTTAKAYAVDLAIRMLDLTTLEGADTDGRVRSLCAKARRPDPADPGCPPVAAVCVYPSMVATAAAALRGTDVHLASVATAFPSGQAPTAVKLADTRAAVAAGADEIDMVISRGAFLSGRYAQVHDEIAAVRRECGPAHLKVILETGELGSLDQVRRASWLAMLAGADFVKTSTGKISPAATTPTVLVMLEAVRDFRAATGRQVGVKAAGGIRTTKEALRYLVLVEETVGAPWLSPRWFRFGASSLLNDLLLQRAKLATGAYHGPDYVTVD</sequence>
<dbReference type="NCBIfam" id="TIGR00126">
    <property type="entry name" value="deoC"/>
    <property type="match status" value="1"/>
</dbReference>
<keyword evidence="5" id="KW-0704">Schiff base</keyword>
<dbReference type="GO" id="GO:0016052">
    <property type="term" value="P:carbohydrate catabolic process"/>
    <property type="evidence" value="ECO:0007669"/>
    <property type="project" value="TreeGrafter"/>
</dbReference>